<evidence type="ECO:0000313" key="1">
    <source>
        <dbReference type="EMBL" id="JAH41804.1"/>
    </source>
</evidence>
<sequence length="50" mass="5486">MGVPVCGNGGSCMWEWGCLYDRMGVPVRGGVCRDVCSGHCMHYLRGEKVH</sequence>
<reference evidence="1" key="1">
    <citation type="submission" date="2014-11" db="EMBL/GenBank/DDBJ databases">
        <authorList>
            <person name="Amaro Gonzalez C."/>
        </authorList>
    </citation>
    <scope>NUCLEOTIDE SEQUENCE</scope>
</reference>
<dbReference type="AlphaFoldDB" id="A0A0E9SKB3"/>
<organism evidence="1">
    <name type="scientific">Anguilla anguilla</name>
    <name type="common">European freshwater eel</name>
    <name type="synonym">Muraena anguilla</name>
    <dbReference type="NCBI Taxonomy" id="7936"/>
    <lineage>
        <taxon>Eukaryota</taxon>
        <taxon>Metazoa</taxon>
        <taxon>Chordata</taxon>
        <taxon>Craniata</taxon>
        <taxon>Vertebrata</taxon>
        <taxon>Euteleostomi</taxon>
        <taxon>Actinopterygii</taxon>
        <taxon>Neopterygii</taxon>
        <taxon>Teleostei</taxon>
        <taxon>Anguilliformes</taxon>
        <taxon>Anguillidae</taxon>
        <taxon>Anguilla</taxon>
    </lineage>
</organism>
<reference evidence="1" key="2">
    <citation type="journal article" date="2015" name="Fish Shellfish Immunol.">
        <title>Early steps in the European eel (Anguilla anguilla)-Vibrio vulnificus interaction in the gills: Role of the RtxA13 toxin.</title>
        <authorList>
            <person name="Callol A."/>
            <person name="Pajuelo D."/>
            <person name="Ebbesson L."/>
            <person name="Teles M."/>
            <person name="MacKenzie S."/>
            <person name="Amaro C."/>
        </authorList>
    </citation>
    <scope>NUCLEOTIDE SEQUENCE</scope>
</reference>
<name>A0A0E9SKB3_ANGAN</name>
<protein>
    <submittedName>
        <fullName evidence="1">Uncharacterized protein</fullName>
    </submittedName>
</protein>
<accession>A0A0E9SKB3</accession>
<dbReference type="EMBL" id="GBXM01066773">
    <property type="protein sequence ID" value="JAH41804.1"/>
    <property type="molecule type" value="Transcribed_RNA"/>
</dbReference>
<proteinExistence type="predicted"/>